<feature type="coiled-coil region" evidence="6">
    <location>
        <begin position="776"/>
        <end position="897"/>
    </location>
</feature>
<dbReference type="PROSITE" id="PS50245">
    <property type="entry name" value="CAP_GLY_2"/>
    <property type="match status" value="1"/>
</dbReference>
<feature type="domain" description="CAP-Gly" evidence="8">
    <location>
        <begin position="110"/>
        <end position="153"/>
    </location>
</feature>
<keyword evidence="3" id="KW-0493">Microtubule</keyword>
<dbReference type="Pfam" id="PF01302">
    <property type="entry name" value="CAP_GLY"/>
    <property type="match status" value="1"/>
</dbReference>
<dbReference type="SUPFAM" id="SSF74924">
    <property type="entry name" value="Cap-Gly domain"/>
    <property type="match status" value="1"/>
</dbReference>
<dbReference type="InterPro" id="IPR028750">
    <property type="entry name" value="CEP350/CC187"/>
</dbReference>
<evidence type="ECO:0000256" key="4">
    <source>
        <dbReference type="ARBA" id="ARBA00023054"/>
    </source>
</evidence>
<dbReference type="Pfam" id="PF16641">
    <property type="entry name" value="CLIP1_ZNF"/>
    <property type="match status" value="1"/>
</dbReference>
<dbReference type="PANTHER" id="PTHR13958:SF3">
    <property type="entry name" value="CAP-GLY DOMAIN-CONTAINING PROTEIN-RELATED"/>
    <property type="match status" value="1"/>
</dbReference>
<dbReference type="STRING" id="13706.A0A1X2HNE2"/>
<keyword evidence="10" id="KW-1185">Reference proteome</keyword>
<evidence type="ECO:0000256" key="6">
    <source>
        <dbReference type="SAM" id="Coils"/>
    </source>
</evidence>
<dbReference type="FunCoup" id="A0A1X2HNE2">
    <property type="interactions" value="50"/>
</dbReference>
<feature type="compositionally biased region" description="Low complexity" evidence="7">
    <location>
        <begin position="406"/>
        <end position="419"/>
    </location>
</feature>
<feature type="compositionally biased region" description="Polar residues" evidence="7">
    <location>
        <begin position="460"/>
        <end position="478"/>
    </location>
</feature>
<dbReference type="InterPro" id="IPR000938">
    <property type="entry name" value="CAP-Gly_domain"/>
</dbReference>
<dbReference type="Gene3D" id="2.30.30.190">
    <property type="entry name" value="CAP Gly-rich-like domain"/>
    <property type="match status" value="1"/>
</dbReference>
<evidence type="ECO:0000256" key="1">
    <source>
        <dbReference type="ARBA" id="ARBA00004245"/>
    </source>
</evidence>
<feature type="compositionally biased region" description="Basic and acidic residues" evidence="7">
    <location>
        <begin position="166"/>
        <end position="176"/>
    </location>
</feature>
<dbReference type="OrthoDB" id="2130750at2759"/>
<dbReference type="AlphaFoldDB" id="A0A1X2HNE2"/>
<dbReference type="Proteomes" id="UP000242180">
    <property type="component" value="Unassembled WGS sequence"/>
</dbReference>
<dbReference type="OMA" id="THETHCA"/>
<dbReference type="InParanoid" id="A0A1X2HNE2"/>
<keyword evidence="5" id="KW-0206">Cytoskeleton</keyword>
<dbReference type="SMART" id="SM01052">
    <property type="entry name" value="CAP_GLY"/>
    <property type="match status" value="1"/>
</dbReference>
<feature type="compositionally biased region" description="Low complexity" evidence="7">
    <location>
        <begin position="195"/>
        <end position="244"/>
    </location>
</feature>
<dbReference type="GO" id="GO:0005874">
    <property type="term" value="C:microtubule"/>
    <property type="evidence" value="ECO:0007669"/>
    <property type="project" value="UniProtKB-KW"/>
</dbReference>
<keyword evidence="2" id="KW-0963">Cytoplasm</keyword>
<feature type="region of interest" description="Disordered" evidence="7">
    <location>
        <begin position="162"/>
        <end position="310"/>
    </location>
</feature>
<keyword evidence="4 6" id="KW-0175">Coiled coil</keyword>
<comment type="subcellular location">
    <subcellularLocation>
        <location evidence="1">Cytoplasm</location>
        <location evidence="1">Cytoskeleton</location>
    </subcellularLocation>
</comment>
<evidence type="ECO:0000256" key="3">
    <source>
        <dbReference type="ARBA" id="ARBA00022701"/>
    </source>
</evidence>
<accession>A0A1X2HNE2</accession>
<feature type="compositionally biased region" description="Polar residues" evidence="7">
    <location>
        <begin position="375"/>
        <end position="391"/>
    </location>
</feature>
<name>A0A1X2HNE2_SYNRA</name>
<organism evidence="9 10">
    <name type="scientific">Syncephalastrum racemosum</name>
    <name type="common">Filamentous fungus</name>
    <dbReference type="NCBI Taxonomy" id="13706"/>
    <lineage>
        <taxon>Eukaryota</taxon>
        <taxon>Fungi</taxon>
        <taxon>Fungi incertae sedis</taxon>
        <taxon>Mucoromycota</taxon>
        <taxon>Mucoromycotina</taxon>
        <taxon>Mucoromycetes</taxon>
        <taxon>Mucorales</taxon>
        <taxon>Syncephalastraceae</taxon>
        <taxon>Syncephalastrum</taxon>
    </lineage>
</organism>
<feature type="compositionally biased region" description="Low complexity" evidence="7">
    <location>
        <begin position="43"/>
        <end position="80"/>
    </location>
</feature>
<dbReference type="PANTHER" id="PTHR13958">
    <property type="entry name" value="CENTROSOME-ASSOCIATED PROTEIN 350"/>
    <property type="match status" value="1"/>
</dbReference>
<evidence type="ECO:0000256" key="7">
    <source>
        <dbReference type="SAM" id="MobiDB-lite"/>
    </source>
</evidence>
<feature type="coiled-coil region" evidence="6">
    <location>
        <begin position="699"/>
        <end position="740"/>
    </location>
</feature>
<dbReference type="GO" id="GO:0034453">
    <property type="term" value="P:microtubule anchoring"/>
    <property type="evidence" value="ECO:0007669"/>
    <property type="project" value="InterPro"/>
</dbReference>
<dbReference type="InterPro" id="IPR036859">
    <property type="entry name" value="CAP-Gly_dom_sf"/>
</dbReference>
<feature type="region of interest" description="Disordered" evidence="7">
    <location>
        <begin position="367"/>
        <end position="490"/>
    </location>
</feature>
<dbReference type="Gene3D" id="1.10.287.1490">
    <property type="match status" value="1"/>
</dbReference>
<evidence type="ECO:0000259" key="8">
    <source>
        <dbReference type="PROSITE" id="PS50245"/>
    </source>
</evidence>
<feature type="region of interest" description="Disordered" evidence="7">
    <location>
        <begin position="1"/>
        <end position="85"/>
    </location>
</feature>
<evidence type="ECO:0000313" key="10">
    <source>
        <dbReference type="Proteomes" id="UP000242180"/>
    </source>
</evidence>
<protein>
    <recommendedName>
        <fullName evidence="8">CAP-Gly domain-containing protein</fullName>
    </recommendedName>
</protein>
<dbReference type="PROSITE" id="PS00845">
    <property type="entry name" value="CAP_GLY_1"/>
    <property type="match status" value="1"/>
</dbReference>
<evidence type="ECO:0000256" key="5">
    <source>
        <dbReference type="ARBA" id="ARBA00023212"/>
    </source>
</evidence>
<evidence type="ECO:0000256" key="2">
    <source>
        <dbReference type="ARBA" id="ARBA00022490"/>
    </source>
</evidence>
<comment type="caution">
    <text evidence="9">The sequence shown here is derived from an EMBL/GenBank/DDBJ whole genome shotgun (WGS) entry which is preliminary data.</text>
</comment>
<dbReference type="InterPro" id="IPR032108">
    <property type="entry name" value="CLIP1_ZNF"/>
</dbReference>
<gene>
    <name evidence="9" type="ORF">BCR43DRAFT_521826</name>
</gene>
<feature type="compositionally biased region" description="Low complexity" evidence="7">
    <location>
        <begin position="9"/>
        <end position="23"/>
    </location>
</feature>
<dbReference type="EMBL" id="MCGN01000002">
    <property type="protein sequence ID" value="ORZ00877.1"/>
    <property type="molecule type" value="Genomic_DNA"/>
</dbReference>
<sequence>MSSRHPLLSSTPFPSRAPSSPSSDTIVMPPYTVKRGSIDENTSRTTTATGSRSSSASTSNHSGFSTRLSSSSTTTNASSSDDAGRDTSLKLGIRVIVPSLYVIGTLEFLGEVHFKPGEWAGIRLDLEGAGKNDGSIQGTRYFSCPPHTGLFVLASKVSPVPDGMMDDDHHGKKKDGAQAPVKQRQHPSITTATNTTGIIRKIGTTTKSTRTPSSTKPSRTPTGSKSTRPVSTKSTRSTKSTKPVVASTCSSKIPPSSTRSTRTPAYTRSTRTPAGSTITISNSPTNRQTPKSTAPKPVPSEAYRKLQPVPKTARSCASAGCCKKSNSTNTSAASQNVVLHHHHQNYAGKQHRQQTSSLSTTIVSASSTLRKERTPLQQRASMAPVTTSRSMAATAAHRLKKSKSSTTLATPARTTMTPRISERGSKTPAALPRQTKSTVHASGIRRRASAPQQVGKLVKSKSTVAGDTPRSTKSTTAAGASRHAAPTSSAYKEELQRMQDLLDQSRKDHAKLCQEMDGKEAAWERVVSSKESYALQVQEKTREIRRLERTLKQTQEEHQALLEQAGHLPSENKSLKAMVESDQQRIQKLDGFVQQLQDQLKQMQIQQDEQNRDHAAAVHQLRRALAERDELAATLEKECATLRSEHTHVVRTYEHDMELLKQKHDETVKAMVPSQPQPPPQQPMSAPLPAIDPLILDQRRRLENQLDIATRALQSERALTDAARAELIQLRDQLKQMRAASQTHETHCAALERDLASEIQAKRKCMDETNVAMTKHAEAREQVEQLQLVKYKVERELAEAYRMNARLEQDLHAARDELEQSRMTVAETETKYDQLLLQNTTASDGKQRNCDCCARLKQELAHQKERYRLLEGNPETRTQLLEALVAERDRVRALEKQLHRPYPHQQQNAPVTPTSPAHESDFLCDDEYDDDIYCEICEVYGHDVMGCTAFLNASTPAGPGADDDDDEYNAIDVQVDAGLSSLPYCINCDAFGKHTTSACPHRDESF</sequence>
<evidence type="ECO:0000313" key="9">
    <source>
        <dbReference type="EMBL" id="ORZ00877.1"/>
    </source>
</evidence>
<dbReference type="GO" id="GO:0008017">
    <property type="term" value="F:microtubule binding"/>
    <property type="evidence" value="ECO:0007669"/>
    <property type="project" value="InterPro"/>
</dbReference>
<reference evidence="9 10" key="1">
    <citation type="submission" date="2016-07" db="EMBL/GenBank/DDBJ databases">
        <title>Pervasive Adenine N6-methylation of Active Genes in Fungi.</title>
        <authorList>
            <consortium name="DOE Joint Genome Institute"/>
            <person name="Mondo S.J."/>
            <person name="Dannebaum R.O."/>
            <person name="Kuo R.C."/>
            <person name="Labutti K."/>
            <person name="Haridas S."/>
            <person name="Kuo A."/>
            <person name="Salamov A."/>
            <person name="Ahrendt S.R."/>
            <person name="Lipzen A."/>
            <person name="Sullivan W."/>
            <person name="Andreopoulos W.B."/>
            <person name="Clum A."/>
            <person name="Lindquist E."/>
            <person name="Daum C."/>
            <person name="Ramamoorthy G.K."/>
            <person name="Gryganskyi A."/>
            <person name="Culley D."/>
            <person name="Magnuson J.K."/>
            <person name="James T.Y."/>
            <person name="O'Malley M.A."/>
            <person name="Stajich J.E."/>
            <person name="Spatafora J.W."/>
            <person name="Visel A."/>
            <person name="Grigoriev I.V."/>
        </authorList>
    </citation>
    <scope>NUCLEOTIDE SEQUENCE [LARGE SCALE GENOMIC DNA]</scope>
    <source>
        <strain evidence="9 10">NRRL 2496</strain>
    </source>
</reference>
<feature type="compositionally biased region" description="Polar residues" evidence="7">
    <location>
        <begin position="247"/>
        <end position="292"/>
    </location>
</feature>
<proteinExistence type="predicted"/>